<dbReference type="AlphaFoldDB" id="A0AAV7TD39"/>
<proteinExistence type="predicted"/>
<evidence type="ECO:0000313" key="2">
    <source>
        <dbReference type="EMBL" id="KAJ1174483.1"/>
    </source>
</evidence>
<reference evidence="2" key="1">
    <citation type="journal article" date="2022" name="bioRxiv">
        <title>Sequencing and chromosome-scale assembly of the giantPleurodeles waltlgenome.</title>
        <authorList>
            <person name="Brown T."/>
            <person name="Elewa A."/>
            <person name="Iarovenko S."/>
            <person name="Subramanian E."/>
            <person name="Araus A.J."/>
            <person name="Petzold A."/>
            <person name="Susuki M."/>
            <person name="Suzuki K.-i.T."/>
            <person name="Hayashi T."/>
            <person name="Toyoda A."/>
            <person name="Oliveira C."/>
            <person name="Osipova E."/>
            <person name="Leigh N.D."/>
            <person name="Simon A."/>
            <person name="Yun M.H."/>
        </authorList>
    </citation>
    <scope>NUCLEOTIDE SEQUENCE</scope>
    <source>
        <strain evidence="2">20211129_DDA</strain>
        <tissue evidence="2">Liver</tissue>
    </source>
</reference>
<feature type="region of interest" description="Disordered" evidence="1">
    <location>
        <begin position="21"/>
        <end position="56"/>
    </location>
</feature>
<accession>A0AAV7TD39</accession>
<dbReference type="EMBL" id="JANPWB010000007">
    <property type="protein sequence ID" value="KAJ1174483.1"/>
    <property type="molecule type" value="Genomic_DNA"/>
</dbReference>
<sequence>MVRPRIICSAPHLTTISVQSAHLTRPGHKDTRKLAGPPGESGCLRNRAQEQGHQRSLTCSGASALFPAAGPSPDRVGNAAPASVPALAVKGGTSSQRRRQAGFTLFSSCRPLSGSQPVLRCLKCRNQN</sequence>
<gene>
    <name evidence="2" type="ORF">NDU88_006304</name>
</gene>
<organism evidence="2 3">
    <name type="scientific">Pleurodeles waltl</name>
    <name type="common">Iberian ribbed newt</name>
    <dbReference type="NCBI Taxonomy" id="8319"/>
    <lineage>
        <taxon>Eukaryota</taxon>
        <taxon>Metazoa</taxon>
        <taxon>Chordata</taxon>
        <taxon>Craniata</taxon>
        <taxon>Vertebrata</taxon>
        <taxon>Euteleostomi</taxon>
        <taxon>Amphibia</taxon>
        <taxon>Batrachia</taxon>
        <taxon>Caudata</taxon>
        <taxon>Salamandroidea</taxon>
        <taxon>Salamandridae</taxon>
        <taxon>Pleurodelinae</taxon>
        <taxon>Pleurodeles</taxon>
    </lineage>
</organism>
<dbReference type="Proteomes" id="UP001066276">
    <property type="component" value="Chromosome 4_1"/>
</dbReference>
<protein>
    <submittedName>
        <fullName evidence="2">Uncharacterized protein</fullName>
    </submittedName>
</protein>
<evidence type="ECO:0000313" key="3">
    <source>
        <dbReference type="Proteomes" id="UP001066276"/>
    </source>
</evidence>
<comment type="caution">
    <text evidence="2">The sequence shown here is derived from an EMBL/GenBank/DDBJ whole genome shotgun (WGS) entry which is preliminary data.</text>
</comment>
<name>A0AAV7TD39_PLEWA</name>
<keyword evidence="3" id="KW-1185">Reference proteome</keyword>
<evidence type="ECO:0000256" key="1">
    <source>
        <dbReference type="SAM" id="MobiDB-lite"/>
    </source>
</evidence>